<feature type="compositionally biased region" description="Low complexity" evidence="1">
    <location>
        <begin position="247"/>
        <end position="290"/>
    </location>
</feature>
<protein>
    <submittedName>
        <fullName evidence="2">Uncharacterized protein</fullName>
    </submittedName>
</protein>
<sequence>MNFIPFRPPAHAPAPRSPPAPDPAPSSSSPSAPVPRARVADPRTSYYPSQGRYAALRMDPLATVSGVQGADEEAHQAARTIQPKTYLVYIKLDVTLPHPSNPWFCYSVMPVAASLHPADPARDIERGMCLPIAPNDGHTDGRAPNHTAPPSFPFANCYHWDSTALTVRVRTAPEGWNEDDATVLPENRRGALSDAEKISGVRKPYVGWTPGPDCMDPESGLATPWSNYMVKPGYSPDLGRLPPPHPSVFFAPPGLAATATSSGSGSGDTSPSTPTASSASDATPGSPSTANTSVDSLAESLDVHKSTTVLGALREKATDADLLPIVDLWYDLAAHLTQDTIPSPLEFYRERHELVNFVHT</sequence>
<accession>A0A371DY10</accession>
<keyword evidence="3" id="KW-1185">Reference proteome</keyword>
<name>A0A371DY10_9APHY</name>
<dbReference type="EMBL" id="KZ857379">
    <property type="protein sequence ID" value="RDX57394.1"/>
    <property type="molecule type" value="Genomic_DNA"/>
</dbReference>
<feature type="region of interest" description="Disordered" evidence="1">
    <location>
        <begin position="1"/>
        <end position="46"/>
    </location>
</feature>
<gene>
    <name evidence="2" type="ORF">OH76DRAFT_37092</name>
</gene>
<evidence type="ECO:0000313" key="3">
    <source>
        <dbReference type="Proteomes" id="UP000256964"/>
    </source>
</evidence>
<dbReference type="Proteomes" id="UP000256964">
    <property type="component" value="Unassembled WGS sequence"/>
</dbReference>
<dbReference type="AlphaFoldDB" id="A0A371DY10"/>
<dbReference type="OrthoDB" id="2756877at2759"/>
<proteinExistence type="predicted"/>
<evidence type="ECO:0000313" key="2">
    <source>
        <dbReference type="EMBL" id="RDX57394.1"/>
    </source>
</evidence>
<feature type="compositionally biased region" description="Pro residues" evidence="1">
    <location>
        <begin position="1"/>
        <end position="24"/>
    </location>
</feature>
<evidence type="ECO:0000256" key="1">
    <source>
        <dbReference type="SAM" id="MobiDB-lite"/>
    </source>
</evidence>
<organism evidence="2 3">
    <name type="scientific">Lentinus brumalis</name>
    <dbReference type="NCBI Taxonomy" id="2498619"/>
    <lineage>
        <taxon>Eukaryota</taxon>
        <taxon>Fungi</taxon>
        <taxon>Dikarya</taxon>
        <taxon>Basidiomycota</taxon>
        <taxon>Agaricomycotina</taxon>
        <taxon>Agaricomycetes</taxon>
        <taxon>Polyporales</taxon>
        <taxon>Polyporaceae</taxon>
        <taxon>Lentinus</taxon>
    </lineage>
</organism>
<feature type="compositionally biased region" description="Low complexity" evidence="1">
    <location>
        <begin position="25"/>
        <end position="37"/>
    </location>
</feature>
<reference evidence="2 3" key="1">
    <citation type="journal article" date="2018" name="Biotechnol. Biofuels">
        <title>Integrative visual omics of the white-rot fungus Polyporus brumalis exposes the biotechnological potential of its oxidative enzymes for delignifying raw plant biomass.</title>
        <authorList>
            <person name="Miyauchi S."/>
            <person name="Rancon A."/>
            <person name="Drula E."/>
            <person name="Hage H."/>
            <person name="Chaduli D."/>
            <person name="Favel A."/>
            <person name="Grisel S."/>
            <person name="Henrissat B."/>
            <person name="Herpoel-Gimbert I."/>
            <person name="Ruiz-Duenas F.J."/>
            <person name="Chevret D."/>
            <person name="Hainaut M."/>
            <person name="Lin J."/>
            <person name="Wang M."/>
            <person name="Pangilinan J."/>
            <person name="Lipzen A."/>
            <person name="Lesage-Meessen L."/>
            <person name="Navarro D."/>
            <person name="Riley R."/>
            <person name="Grigoriev I.V."/>
            <person name="Zhou S."/>
            <person name="Raouche S."/>
            <person name="Rosso M.N."/>
        </authorList>
    </citation>
    <scope>NUCLEOTIDE SEQUENCE [LARGE SCALE GENOMIC DNA]</scope>
    <source>
        <strain evidence="2 3">BRFM 1820</strain>
    </source>
</reference>
<feature type="region of interest" description="Disordered" evidence="1">
    <location>
        <begin position="245"/>
        <end position="293"/>
    </location>
</feature>